<accession>A0A9X9BZM7</accession>
<dbReference type="Pfam" id="PF26078">
    <property type="entry name" value="Baseplate_J_M"/>
    <property type="match status" value="1"/>
</dbReference>
<gene>
    <name evidence="3" type="ORF">FOT63_18535</name>
</gene>
<organism evidence="3 4">
    <name type="scientific">Serratia ureilytica</name>
    <dbReference type="NCBI Taxonomy" id="300181"/>
    <lineage>
        <taxon>Bacteria</taxon>
        <taxon>Pseudomonadati</taxon>
        <taxon>Pseudomonadota</taxon>
        <taxon>Gammaproteobacteria</taxon>
        <taxon>Enterobacterales</taxon>
        <taxon>Yersiniaceae</taxon>
        <taxon>Serratia</taxon>
    </lineage>
</organism>
<comment type="caution">
    <text evidence="3">The sequence shown here is derived from an EMBL/GenBank/DDBJ whole genome shotgun (WGS) entry which is preliminary data.</text>
</comment>
<name>A0A9X9BZM7_9GAMM</name>
<dbReference type="PANTHER" id="PTHR35862:SF1">
    <property type="entry name" value="FELS-2 PROPHAGE PROTEIN"/>
    <property type="match status" value="1"/>
</dbReference>
<protein>
    <submittedName>
        <fullName evidence="3">Baseplate assembly protein</fullName>
    </submittedName>
</protein>
<feature type="domain" description="Baseplate J-like C-terminal" evidence="2">
    <location>
        <begin position="215"/>
        <end position="286"/>
    </location>
</feature>
<dbReference type="Pfam" id="PF26079">
    <property type="entry name" value="Baseplate_J_C"/>
    <property type="match status" value="1"/>
</dbReference>
<dbReference type="EMBL" id="VOUP01000012">
    <property type="protein sequence ID" value="TXE26932.1"/>
    <property type="molecule type" value="Genomic_DNA"/>
</dbReference>
<sequence>MPTVDLSLLPAPNVIEPLNYEVILNTLIEEYISLYPADQQPAVRAAVSLESDPVRKILQTAAYRELVLRQRVNDAALACMLAYATGTDLDNLAANFNVLRQVIRPADPATIPPTPAVMESDSDLRKRTQQAFEGLSVAGPTAAYEFYARSADGRVADVKAFSPSPACVTVTVLSRDGDGTADQRLLDSVTAALNDEDTRPVADRVTVQSAEIVNYSVVATIYHSPGPEADPIRQAALANLQNYIAAQHRIGRGVYLSAIDAALSVEGVVHVEITEPKANLVLSKSQASWCTNPQITLAVIND</sequence>
<evidence type="ECO:0000259" key="2">
    <source>
        <dbReference type="Pfam" id="PF26079"/>
    </source>
</evidence>
<evidence type="ECO:0000259" key="1">
    <source>
        <dbReference type="Pfam" id="PF26078"/>
    </source>
</evidence>
<dbReference type="InterPro" id="IPR058531">
    <property type="entry name" value="Baseplate_J_M"/>
</dbReference>
<dbReference type="InterPro" id="IPR058530">
    <property type="entry name" value="Baseplate_J-like_C"/>
</dbReference>
<dbReference type="Proteomes" id="UP000321307">
    <property type="component" value="Unassembled WGS sequence"/>
</dbReference>
<reference evidence="3 4" key="1">
    <citation type="submission" date="2019-07" db="EMBL/GenBank/DDBJ databases">
        <title>Serratia strains were isolated from fresh produce.</title>
        <authorList>
            <person name="Cho G.-S."/>
            <person name="Stein M."/>
            <person name="Lee W."/>
            <person name="Suh S.H."/>
            <person name="Franz C.M.A.P."/>
        </authorList>
    </citation>
    <scope>NUCLEOTIDE SEQUENCE [LARGE SCALE GENOMIC DNA]</scope>
    <source>
        <strain evidence="3 4">S17</strain>
    </source>
</reference>
<evidence type="ECO:0000313" key="3">
    <source>
        <dbReference type="EMBL" id="TXE26932.1"/>
    </source>
</evidence>
<feature type="domain" description="Baseplate J-like central" evidence="1">
    <location>
        <begin position="137"/>
        <end position="208"/>
    </location>
</feature>
<proteinExistence type="predicted"/>
<dbReference type="InterPro" id="IPR052726">
    <property type="entry name" value="Phage_Baseplate_Hub"/>
</dbReference>
<dbReference type="PANTHER" id="PTHR35862">
    <property type="entry name" value="FELS-2 PROPHAGE PROTEIN"/>
    <property type="match status" value="1"/>
</dbReference>
<evidence type="ECO:0000313" key="4">
    <source>
        <dbReference type="Proteomes" id="UP000321307"/>
    </source>
</evidence>
<dbReference type="AlphaFoldDB" id="A0A9X9BZM7"/>
<dbReference type="PIRSF" id="PIRSF020481">
    <property type="entry name" value="BAP"/>
    <property type="match status" value="1"/>
</dbReference>
<dbReference type="InterPro" id="IPR014507">
    <property type="entry name" value="Baseplate_assembly_J_pred"/>
</dbReference>
<dbReference type="RefSeq" id="WP_147838701.1">
    <property type="nucleotide sequence ID" value="NZ_VOUP01000012.1"/>
</dbReference>